<dbReference type="AlphaFoldDB" id="A0AAV7N087"/>
<dbReference type="EMBL" id="JANPWB010000013">
    <property type="protein sequence ID" value="KAJ1109425.1"/>
    <property type="molecule type" value="Genomic_DNA"/>
</dbReference>
<comment type="caution">
    <text evidence="1">The sequence shown here is derived from an EMBL/GenBank/DDBJ whole genome shotgun (WGS) entry which is preliminary data.</text>
</comment>
<dbReference type="Proteomes" id="UP001066276">
    <property type="component" value="Chromosome 9"/>
</dbReference>
<keyword evidence="2" id="KW-1185">Reference proteome</keyword>
<organism evidence="1 2">
    <name type="scientific">Pleurodeles waltl</name>
    <name type="common">Iberian ribbed newt</name>
    <dbReference type="NCBI Taxonomy" id="8319"/>
    <lineage>
        <taxon>Eukaryota</taxon>
        <taxon>Metazoa</taxon>
        <taxon>Chordata</taxon>
        <taxon>Craniata</taxon>
        <taxon>Vertebrata</taxon>
        <taxon>Euteleostomi</taxon>
        <taxon>Amphibia</taxon>
        <taxon>Batrachia</taxon>
        <taxon>Caudata</taxon>
        <taxon>Salamandroidea</taxon>
        <taxon>Salamandridae</taxon>
        <taxon>Pleurodelinae</taxon>
        <taxon>Pleurodeles</taxon>
    </lineage>
</organism>
<evidence type="ECO:0000313" key="1">
    <source>
        <dbReference type="EMBL" id="KAJ1109425.1"/>
    </source>
</evidence>
<evidence type="ECO:0000313" key="2">
    <source>
        <dbReference type="Proteomes" id="UP001066276"/>
    </source>
</evidence>
<reference evidence="1" key="1">
    <citation type="journal article" date="2022" name="bioRxiv">
        <title>Sequencing and chromosome-scale assembly of the giantPleurodeles waltlgenome.</title>
        <authorList>
            <person name="Brown T."/>
            <person name="Elewa A."/>
            <person name="Iarovenko S."/>
            <person name="Subramanian E."/>
            <person name="Araus A.J."/>
            <person name="Petzold A."/>
            <person name="Susuki M."/>
            <person name="Suzuki K.-i.T."/>
            <person name="Hayashi T."/>
            <person name="Toyoda A."/>
            <person name="Oliveira C."/>
            <person name="Osipova E."/>
            <person name="Leigh N.D."/>
            <person name="Simon A."/>
            <person name="Yun M.H."/>
        </authorList>
    </citation>
    <scope>NUCLEOTIDE SEQUENCE</scope>
    <source>
        <strain evidence="1">20211129_DDA</strain>
        <tissue evidence="1">Liver</tissue>
    </source>
</reference>
<gene>
    <name evidence="1" type="ORF">NDU88_006786</name>
</gene>
<protein>
    <submittedName>
        <fullName evidence="1">Uncharacterized protein</fullName>
    </submittedName>
</protein>
<proteinExistence type="predicted"/>
<accession>A0AAV7N087</accession>
<name>A0AAV7N087_PLEWA</name>
<sequence length="67" mass="6985">MGKPKTKGTNAVAGVLGPHRIEQGVADDPGRSTPSLQEQFDRILAAIAVTKVMLQEDIGMISVGLGL</sequence>